<dbReference type="EMBL" id="CP131062">
    <property type="protein sequence ID" value="WNY29151.1"/>
    <property type="molecule type" value="Genomic_DNA"/>
</dbReference>
<accession>A0AA96ZYR1</accession>
<dbReference type="Proteomes" id="UP001302662">
    <property type="component" value="Chromosome"/>
</dbReference>
<dbReference type="InterPro" id="IPR011050">
    <property type="entry name" value="Pectin_lyase_fold/virulence"/>
</dbReference>
<organism evidence="2 3">
    <name type="scientific">Methanimicrococcus stummii</name>
    <dbReference type="NCBI Taxonomy" id="3028294"/>
    <lineage>
        <taxon>Archaea</taxon>
        <taxon>Methanobacteriati</taxon>
        <taxon>Methanobacteriota</taxon>
        <taxon>Stenosarchaea group</taxon>
        <taxon>Methanomicrobia</taxon>
        <taxon>Methanosarcinales</taxon>
        <taxon>Methanosarcinaceae</taxon>
        <taxon>Methanimicrococcus</taxon>
    </lineage>
</organism>
<dbReference type="GeneID" id="85197834"/>
<dbReference type="KEGG" id="mees:MmiEs2_13680"/>
<evidence type="ECO:0000313" key="3">
    <source>
        <dbReference type="Proteomes" id="UP001302662"/>
    </source>
</evidence>
<evidence type="ECO:0000313" key="2">
    <source>
        <dbReference type="EMBL" id="WNY29151.1"/>
    </source>
</evidence>
<evidence type="ECO:0000256" key="1">
    <source>
        <dbReference type="SAM" id="Phobius"/>
    </source>
</evidence>
<gene>
    <name evidence="2" type="ORF">MmiEs2_13680</name>
</gene>
<name>A0AA96ZYR1_9EURY</name>
<dbReference type="AlphaFoldDB" id="A0AA96ZYR1"/>
<sequence>MISENIAELGGGIASDSSNVNIYGNASIHKNEAVRPDSYSGIIGGGGLFTRGGNRIKIYENASFTENKHIDKGRNNGGGGAIFSDSVASFEIYDNARIENNSAYQGGGICISATNAITQIRGNVSINGNTADKGGGIFLLNAKIQFSGNDGDVIEISRNYAKDGGGIYTSDIKRITETGNGLLLFKSNSADTGRLWNFTDMPLDTAQDYAVDAYQYMAAVTSTVPFTNPHNNFDIVFGSGLTVYPALIEIEYFKDEKAAYNSLGNESFTFCLYEELNESVIAAALGIGWEDIYIPTDYDSGELIESLPIVPTTDIKLNVLYLETKPPETPPGGSNTTANVTVTETVQPSAPVQPPHVQEEQTGYETPVQGGILVILLFMIAVACYVFVEKRENENDEQ</sequence>
<keyword evidence="3" id="KW-1185">Reference proteome</keyword>
<keyword evidence="1" id="KW-0472">Membrane</keyword>
<protein>
    <recommendedName>
        <fullName evidence="4">Right handed beta helix domain-containing protein</fullName>
    </recommendedName>
</protein>
<keyword evidence="1" id="KW-0812">Transmembrane</keyword>
<feature type="transmembrane region" description="Helical" evidence="1">
    <location>
        <begin position="368"/>
        <end position="388"/>
    </location>
</feature>
<keyword evidence="1" id="KW-1133">Transmembrane helix</keyword>
<dbReference type="RefSeq" id="WP_316559140.1">
    <property type="nucleotide sequence ID" value="NZ_CP131062.1"/>
</dbReference>
<dbReference type="SUPFAM" id="SSF51126">
    <property type="entry name" value="Pectin lyase-like"/>
    <property type="match status" value="1"/>
</dbReference>
<reference evidence="2 3" key="1">
    <citation type="submission" date="2023-07" db="EMBL/GenBank/DDBJ databases">
        <title>Closed genome sequence of Methanimicrococcus sp. Es2.</title>
        <authorList>
            <person name="Protasov E."/>
            <person name="Platt K."/>
            <person name="Reeh H."/>
            <person name="Poehlein A."/>
            <person name="Daniel R."/>
            <person name="Brune A."/>
        </authorList>
    </citation>
    <scope>NUCLEOTIDE SEQUENCE [LARGE SCALE GENOMIC DNA]</scope>
    <source>
        <strain evidence="2 3">Es2</strain>
    </source>
</reference>
<evidence type="ECO:0008006" key="4">
    <source>
        <dbReference type="Google" id="ProtNLM"/>
    </source>
</evidence>
<proteinExistence type="predicted"/>